<feature type="region of interest" description="Disordered" evidence="1">
    <location>
        <begin position="62"/>
        <end position="81"/>
    </location>
</feature>
<dbReference type="Proteomes" id="UP000324222">
    <property type="component" value="Unassembled WGS sequence"/>
</dbReference>
<dbReference type="EMBL" id="VSRR010002123">
    <property type="protein sequence ID" value="MPC29715.1"/>
    <property type="molecule type" value="Genomic_DNA"/>
</dbReference>
<organism evidence="2 3">
    <name type="scientific">Portunus trituberculatus</name>
    <name type="common">Swimming crab</name>
    <name type="synonym">Neptunus trituberculatus</name>
    <dbReference type="NCBI Taxonomy" id="210409"/>
    <lineage>
        <taxon>Eukaryota</taxon>
        <taxon>Metazoa</taxon>
        <taxon>Ecdysozoa</taxon>
        <taxon>Arthropoda</taxon>
        <taxon>Crustacea</taxon>
        <taxon>Multicrustacea</taxon>
        <taxon>Malacostraca</taxon>
        <taxon>Eumalacostraca</taxon>
        <taxon>Eucarida</taxon>
        <taxon>Decapoda</taxon>
        <taxon>Pleocyemata</taxon>
        <taxon>Brachyura</taxon>
        <taxon>Eubrachyura</taxon>
        <taxon>Portunoidea</taxon>
        <taxon>Portunidae</taxon>
        <taxon>Portuninae</taxon>
        <taxon>Portunus</taxon>
    </lineage>
</organism>
<reference evidence="2 3" key="1">
    <citation type="submission" date="2019-05" db="EMBL/GenBank/DDBJ databases">
        <title>Another draft genome of Portunus trituberculatus and its Hox gene families provides insights of decapod evolution.</title>
        <authorList>
            <person name="Jeong J.-H."/>
            <person name="Song I."/>
            <person name="Kim S."/>
            <person name="Choi T."/>
            <person name="Kim D."/>
            <person name="Ryu S."/>
            <person name="Kim W."/>
        </authorList>
    </citation>
    <scope>NUCLEOTIDE SEQUENCE [LARGE SCALE GENOMIC DNA]</scope>
    <source>
        <tissue evidence="2">Muscle</tissue>
    </source>
</reference>
<protein>
    <submittedName>
        <fullName evidence="2">Uncharacterized protein</fullName>
    </submittedName>
</protein>
<name>A0A5B7E8Q1_PORTR</name>
<sequence>MGDTHQRIARGEYVRKFMNIAGLPDVALKWEKMTYCVGTRLKPRGGELTQLEGGTCIHAAAGGNHTGLGSQKPKEWSNFQP</sequence>
<comment type="caution">
    <text evidence="2">The sequence shown here is derived from an EMBL/GenBank/DDBJ whole genome shotgun (WGS) entry which is preliminary data.</text>
</comment>
<evidence type="ECO:0000313" key="3">
    <source>
        <dbReference type="Proteomes" id="UP000324222"/>
    </source>
</evidence>
<evidence type="ECO:0000313" key="2">
    <source>
        <dbReference type="EMBL" id="MPC29715.1"/>
    </source>
</evidence>
<accession>A0A5B7E8Q1</accession>
<proteinExistence type="predicted"/>
<keyword evidence="3" id="KW-1185">Reference proteome</keyword>
<evidence type="ECO:0000256" key="1">
    <source>
        <dbReference type="SAM" id="MobiDB-lite"/>
    </source>
</evidence>
<dbReference type="AlphaFoldDB" id="A0A5B7E8Q1"/>
<gene>
    <name evidence="2" type="ORF">E2C01_022961</name>
</gene>